<reference evidence="1 2" key="1">
    <citation type="journal article" date="2014" name="Gene">
        <title>A comparative genomic analysis of the alkalitolerant soil bacterium Bacillus lehensis G1.</title>
        <authorList>
            <person name="Noor Y.M."/>
            <person name="Samsulrizal N.H."/>
            <person name="Jema'on N.A."/>
            <person name="Low K.O."/>
            <person name="Ramli A.N."/>
            <person name="Alias N.I."/>
            <person name="Damis S.I."/>
            <person name="Fuzi S.F."/>
            <person name="Isa M.N."/>
            <person name="Murad A.M."/>
            <person name="Raih M.F."/>
            <person name="Bakar F.D."/>
            <person name="Najimudin N."/>
            <person name="Mahadi N.M."/>
            <person name="Illias R.M."/>
        </authorList>
    </citation>
    <scope>NUCLEOTIDE SEQUENCE [LARGE SCALE GENOMIC DNA]</scope>
    <source>
        <strain evidence="1 2">G1</strain>
    </source>
</reference>
<proteinExistence type="predicted"/>
<dbReference type="AlphaFoldDB" id="A0A060LWW9"/>
<dbReference type="HOGENOM" id="CLU_186760_0_0_9"/>
<dbReference type="eggNOG" id="ENOG5033158">
    <property type="taxonomic scope" value="Bacteria"/>
</dbReference>
<evidence type="ECO:0000313" key="2">
    <source>
        <dbReference type="Proteomes" id="UP000027142"/>
    </source>
</evidence>
<organism evidence="1 2">
    <name type="scientific">Shouchella lehensis G1</name>
    <dbReference type="NCBI Taxonomy" id="1246626"/>
    <lineage>
        <taxon>Bacteria</taxon>
        <taxon>Bacillati</taxon>
        <taxon>Bacillota</taxon>
        <taxon>Bacilli</taxon>
        <taxon>Bacillales</taxon>
        <taxon>Bacillaceae</taxon>
        <taxon>Shouchella</taxon>
    </lineage>
</organism>
<evidence type="ECO:0000313" key="1">
    <source>
        <dbReference type="EMBL" id="AIC94687.1"/>
    </source>
</evidence>
<name>A0A060LWW9_9BACI</name>
<dbReference type="OrthoDB" id="2691866at2"/>
<keyword evidence="2" id="KW-1185">Reference proteome</keyword>
<dbReference type="KEGG" id="ble:BleG1_2109"/>
<sequence>MYEFELHSVHSTIPCYVINDNESNRYAVRTFDTSGAVFDSTHALLQWVKQEWKAEDFIDKQAFQTMLSELTSSLTESNTNHLL</sequence>
<protein>
    <submittedName>
        <fullName evidence="1">Uncharacterized protein</fullName>
    </submittedName>
</protein>
<dbReference type="RefSeq" id="WP_158318528.1">
    <property type="nucleotide sequence ID" value="NZ_CP003923.1"/>
</dbReference>
<accession>A0A060LWW9</accession>
<dbReference type="EMBL" id="CP003923">
    <property type="protein sequence ID" value="AIC94687.1"/>
    <property type="molecule type" value="Genomic_DNA"/>
</dbReference>
<gene>
    <name evidence="1" type="ORF">BleG1_2109</name>
</gene>
<dbReference type="Proteomes" id="UP000027142">
    <property type="component" value="Chromosome"/>
</dbReference>